<keyword evidence="5 6" id="KW-0786">Thiamine pyrophosphate</keyword>
<dbReference type="PANTHER" id="PTHR11624:SF96">
    <property type="entry name" value="PYRUVATE DEHYDROGENASE E1 COMPONENT SUBUNIT BETA, MITOCHONDRIAL"/>
    <property type="match status" value="1"/>
</dbReference>
<feature type="domain" description="Lipoyl-binding" evidence="8">
    <location>
        <begin position="2"/>
        <end position="78"/>
    </location>
</feature>
<dbReference type="NCBIfam" id="NF006667">
    <property type="entry name" value="PRK09212.1"/>
    <property type="match status" value="1"/>
</dbReference>
<dbReference type="InterPro" id="IPR027110">
    <property type="entry name" value="PDHB_mito-type"/>
</dbReference>
<dbReference type="GO" id="GO:0004739">
    <property type="term" value="F:pyruvate dehydrogenase (acetyl-transferring) activity"/>
    <property type="evidence" value="ECO:0007669"/>
    <property type="project" value="UniProtKB-EC"/>
</dbReference>
<dbReference type="Pfam" id="PF02779">
    <property type="entry name" value="Transket_pyr"/>
    <property type="match status" value="1"/>
</dbReference>
<comment type="caution">
    <text evidence="9">The sequence shown here is derived from an EMBL/GenBank/DDBJ whole genome shotgun (WGS) entry which is preliminary data.</text>
</comment>
<evidence type="ECO:0000256" key="2">
    <source>
        <dbReference type="ARBA" id="ARBA00001964"/>
    </source>
</evidence>
<dbReference type="InterPro" id="IPR005475">
    <property type="entry name" value="Transketolase-like_Pyr-bd"/>
</dbReference>
<organism evidence="9 10">
    <name type="scientific">Erythrobacter ani</name>
    <dbReference type="NCBI Taxonomy" id="2827235"/>
    <lineage>
        <taxon>Bacteria</taxon>
        <taxon>Pseudomonadati</taxon>
        <taxon>Pseudomonadota</taxon>
        <taxon>Alphaproteobacteria</taxon>
        <taxon>Sphingomonadales</taxon>
        <taxon>Erythrobacteraceae</taxon>
        <taxon>Erythrobacter/Porphyrobacter group</taxon>
        <taxon>Erythrobacter</taxon>
    </lineage>
</organism>
<evidence type="ECO:0000256" key="7">
    <source>
        <dbReference type="SAM" id="MobiDB-lite"/>
    </source>
</evidence>
<dbReference type="Pfam" id="PF00364">
    <property type="entry name" value="Biotin_lipoyl"/>
    <property type="match status" value="1"/>
</dbReference>
<dbReference type="CDD" id="cd06849">
    <property type="entry name" value="lipoyl_domain"/>
    <property type="match status" value="1"/>
</dbReference>
<keyword evidence="10" id="KW-1185">Reference proteome</keyword>
<sequence length="460" mass="48891">MAIELKMPALSPTMEQGTLAKWLKSEGDPIEPGDIIAEIETDKATMEFEAIDEGVLSKILINEGTEDVAVGTVIAHLEGEGDASASPAPTPPAADPVPGEGKDEGRDEPGGASAPEKPKSGPESDPDIPEGTSFTSTTVREALRDGMAEEMRRDGRVFVMGEEVAEYQGAYKVTQGLLDEFGPKRVIDTPITEYGFAGVGTGAAMGGLRPIVEFMTFNFAMQAIDHIVNSAAKTNYMSGGQMRCPVVFRGPNGAASRVGAQHSQNYGPWYASVPGLIVIAPYDSADAKGLMKAAIRSEDPVVFLENELVYGKSFDVPDLEDHVLPIGKARTMREGSDVTIVSYSIGVGFALEAAETLAGEGIDAEVIDLRTLRPLDKQAVLTSLAKTNRLVIAEEGWPTCSIASEIIAICMEEGFDDLDAPVLRVCNEDVPLPYAANLEKLALIDAPRIVAAAKKVCYAD</sequence>
<dbReference type="CDD" id="cd07036">
    <property type="entry name" value="TPP_PYR_E1-PDHc-beta_like"/>
    <property type="match status" value="1"/>
</dbReference>
<evidence type="ECO:0000313" key="10">
    <source>
        <dbReference type="Proteomes" id="UP000699975"/>
    </source>
</evidence>
<evidence type="ECO:0000256" key="3">
    <source>
        <dbReference type="ARBA" id="ARBA00011870"/>
    </source>
</evidence>
<evidence type="ECO:0000256" key="5">
    <source>
        <dbReference type="ARBA" id="ARBA00023052"/>
    </source>
</evidence>
<name>A0ABS6SQW3_9SPHN</name>
<dbReference type="PROSITE" id="PS00189">
    <property type="entry name" value="LIPOYL"/>
    <property type="match status" value="1"/>
</dbReference>
<gene>
    <name evidence="9" type="ORF">KCG45_12600</name>
</gene>
<dbReference type="PANTHER" id="PTHR11624">
    <property type="entry name" value="DEHYDROGENASE RELATED"/>
    <property type="match status" value="1"/>
</dbReference>
<dbReference type="Proteomes" id="UP000699975">
    <property type="component" value="Unassembled WGS sequence"/>
</dbReference>
<keyword evidence="4 6" id="KW-0560">Oxidoreductase</keyword>
<comment type="function">
    <text evidence="6">The pyruvate dehydrogenase complex catalyzes the overall conversion of pyruvate to acetyl-CoA and CO2.</text>
</comment>
<dbReference type="InterPro" id="IPR033248">
    <property type="entry name" value="Transketolase_C"/>
</dbReference>
<dbReference type="EMBL" id="JAGSPB010000002">
    <property type="protein sequence ID" value="MBV7267024.1"/>
    <property type="molecule type" value="Genomic_DNA"/>
</dbReference>
<dbReference type="Pfam" id="PF02780">
    <property type="entry name" value="Transketolase_C"/>
    <property type="match status" value="1"/>
</dbReference>
<feature type="region of interest" description="Disordered" evidence="7">
    <location>
        <begin position="80"/>
        <end position="137"/>
    </location>
</feature>
<evidence type="ECO:0000256" key="1">
    <source>
        <dbReference type="ARBA" id="ARBA00001938"/>
    </source>
</evidence>
<dbReference type="PROSITE" id="PS50968">
    <property type="entry name" value="BIOTINYL_LIPOYL"/>
    <property type="match status" value="1"/>
</dbReference>
<proteinExistence type="predicted"/>
<evidence type="ECO:0000256" key="6">
    <source>
        <dbReference type="RuleBase" id="RU364074"/>
    </source>
</evidence>
<evidence type="ECO:0000256" key="4">
    <source>
        <dbReference type="ARBA" id="ARBA00023002"/>
    </source>
</evidence>
<reference evidence="9 10" key="1">
    <citation type="submission" date="2021-04" db="EMBL/GenBank/DDBJ databases">
        <authorList>
            <person name="Pira H."/>
            <person name="Risdian C."/>
            <person name="Wink J."/>
        </authorList>
    </citation>
    <scope>NUCLEOTIDE SEQUENCE [LARGE SCALE GENOMIC DNA]</scope>
    <source>
        <strain evidence="9 10">WH131</strain>
    </source>
</reference>
<accession>A0ABS6SQW3</accession>
<comment type="cofactor">
    <cofactor evidence="1">
        <name>(R)-lipoate</name>
        <dbReference type="ChEBI" id="CHEBI:83088"/>
    </cofactor>
</comment>
<comment type="subunit">
    <text evidence="3">Heterodimer of an alpha and a beta chain.</text>
</comment>
<dbReference type="InterPro" id="IPR000089">
    <property type="entry name" value="Biotin_lipoyl"/>
</dbReference>
<keyword evidence="6 9" id="KW-0670">Pyruvate</keyword>
<feature type="compositionally biased region" description="Basic and acidic residues" evidence="7">
    <location>
        <begin position="100"/>
        <end position="109"/>
    </location>
</feature>
<comment type="cofactor">
    <cofactor evidence="2 6">
        <name>thiamine diphosphate</name>
        <dbReference type="ChEBI" id="CHEBI:58937"/>
    </cofactor>
</comment>
<evidence type="ECO:0000259" key="8">
    <source>
        <dbReference type="PROSITE" id="PS50968"/>
    </source>
</evidence>
<protein>
    <recommendedName>
        <fullName evidence="6">Pyruvate dehydrogenase E1 component subunit beta</fullName>
        <ecNumber evidence="6">1.2.4.1</ecNumber>
    </recommendedName>
</protein>
<comment type="catalytic activity">
    <reaction evidence="6">
        <text>N(6)-[(R)-lipoyl]-L-lysyl-[protein] + pyruvate + H(+) = N(6)-[(R)-S(8)-acetyldihydrolipoyl]-L-lysyl-[protein] + CO2</text>
        <dbReference type="Rhea" id="RHEA:19189"/>
        <dbReference type="Rhea" id="RHEA-COMP:10474"/>
        <dbReference type="Rhea" id="RHEA-COMP:10478"/>
        <dbReference type="ChEBI" id="CHEBI:15361"/>
        <dbReference type="ChEBI" id="CHEBI:15378"/>
        <dbReference type="ChEBI" id="CHEBI:16526"/>
        <dbReference type="ChEBI" id="CHEBI:83099"/>
        <dbReference type="ChEBI" id="CHEBI:83111"/>
        <dbReference type="EC" id="1.2.4.1"/>
    </reaction>
</comment>
<evidence type="ECO:0000313" key="9">
    <source>
        <dbReference type="EMBL" id="MBV7267024.1"/>
    </source>
</evidence>
<dbReference type="InterPro" id="IPR003016">
    <property type="entry name" value="2-oxoA_DH_lipoyl-BS"/>
</dbReference>
<dbReference type="NCBIfam" id="NF008854">
    <property type="entry name" value="PRK11892.1"/>
    <property type="match status" value="1"/>
</dbReference>
<dbReference type="RefSeq" id="WP_218317541.1">
    <property type="nucleotide sequence ID" value="NZ_JAGSPB010000002.1"/>
</dbReference>
<dbReference type="SMART" id="SM00861">
    <property type="entry name" value="Transket_pyr"/>
    <property type="match status" value="1"/>
</dbReference>
<dbReference type="EC" id="1.2.4.1" evidence="6"/>